<dbReference type="PROSITE" id="PS50042">
    <property type="entry name" value="CNMP_BINDING_3"/>
    <property type="match status" value="1"/>
</dbReference>
<dbReference type="PANTHER" id="PTHR10217">
    <property type="entry name" value="VOLTAGE AND LIGAND GATED POTASSIUM CHANNEL"/>
    <property type="match status" value="1"/>
</dbReference>
<feature type="region of interest" description="Disordered" evidence="12">
    <location>
        <begin position="1"/>
        <end position="68"/>
    </location>
</feature>
<dbReference type="SUPFAM" id="SSF81324">
    <property type="entry name" value="Voltage-gated potassium channels"/>
    <property type="match status" value="1"/>
</dbReference>
<keyword evidence="8 13" id="KW-1133">Transmembrane helix</keyword>
<sequence>MGDREAFAEDGDDAPAVVRSPSPLIIYPGGHTSARTDGATVDESNESRERLKRRPSFEEVAPGTALGRSLSASRLGELVSPVAERRSPAAAKNAFGFGAPRRESGGVAFASRRPSLRRPRSDRSSLDAATSKQLSSALLRTDSARTPRRASSPVDGVELSDPPPPSGLDHLWDPVALGRHQRLQKLSDDAKAKANDVVAWALHNAGKRAVPTKSRAQRRWALLRNALRAVSAFNALGAQDAMYWDDDDVQVTPLASVRKMALFRRQSWSEKVATGYTYRRQESIDRLARKTKGWYIVLPTSAFKVAWDVCSALVLFAILLYVPYEVAFVARGVARDAAYFRFDVFVFVWYACDMALSFVTAYEDAATRSLVVDPAKVRWHYVRTYFLVDLVATVPIELLIRTTVNSDAVKFLPLARAVRYLRVFKMLKLLRVVHLEVAMRRVMKQMRIYPGVDRIAELAVVSLVLAHLVACFWGLLGLRGGDGVDDDACYAGAAVPFRRCSWLQIAGLNREGEGDDNFDLYVTCLYWAITTISTVGFGDIHPNSPGEKIFTSVIMVAGVGMYAIIISSFGAVIASFDTKKREMHSKSEALQRFVHKHDVPMRLATAMHNHQKRYLNAVHLWRTDETEQLVANLPRDLRSALVIHLERSLVSRVPFFIGKPRSFVADAVAVLGPLLADSGEVLVGKGEVANAVYFLVHGAIAIHASGRRGARELGHFRVGAYFGEEGCLLGAHWRAQLSADGACEAQLIEAANLEMLLNHYVTVRDEVYATAALRVRQSALLGVDDGAAFRRTRSDELFPPPAGPARSPGRGYATTPHRRPTTRVRAGVSNVRGAATPPQVQFPMALTNRRK</sequence>
<comment type="caution">
    <text evidence="15">The sequence shown here is derived from an EMBL/GenBank/DDBJ whole genome shotgun (WGS) entry which is preliminary data.</text>
</comment>
<feature type="compositionally biased region" description="Polar residues" evidence="12">
    <location>
        <begin position="128"/>
        <end position="138"/>
    </location>
</feature>
<feature type="compositionally biased region" description="Low complexity" evidence="12">
    <location>
        <begin position="804"/>
        <end position="815"/>
    </location>
</feature>
<keyword evidence="4 13" id="KW-0812">Transmembrane</keyword>
<dbReference type="InterPro" id="IPR000595">
    <property type="entry name" value="cNMP-bd_dom"/>
</dbReference>
<dbReference type="Pfam" id="PF00520">
    <property type="entry name" value="Ion_trans"/>
    <property type="match status" value="1"/>
</dbReference>
<accession>A0ABR1GFP3</accession>
<evidence type="ECO:0000256" key="4">
    <source>
        <dbReference type="ARBA" id="ARBA00022692"/>
    </source>
</evidence>
<keyword evidence="3" id="KW-0633">Potassium transport</keyword>
<evidence type="ECO:0000256" key="6">
    <source>
        <dbReference type="ARBA" id="ARBA00022882"/>
    </source>
</evidence>
<keyword evidence="9" id="KW-0406">Ion transport</keyword>
<dbReference type="Pfam" id="PF00027">
    <property type="entry name" value="cNMP_binding"/>
    <property type="match status" value="1"/>
</dbReference>
<feature type="domain" description="Cyclic nucleotide-binding" evidence="14">
    <location>
        <begin position="655"/>
        <end position="774"/>
    </location>
</feature>
<protein>
    <recommendedName>
        <fullName evidence="14">Cyclic nucleotide-binding domain-containing protein</fullName>
    </recommendedName>
</protein>
<dbReference type="Proteomes" id="UP001363151">
    <property type="component" value="Unassembled WGS sequence"/>
</dbReference>
<dbReference type="InterPro" id="IPR003938">
    <property type="entry name" value="K_chnl_volt-dep_EAG/ELK/ERG"/>
</dbReference>
<keyword evidence="5" id="KW-0631">Potassium channel</keyword>
<evidence type="ECO:0000256" key="7">
    <source>
        <dbReference type="ARBA" id="ARBA00022958"/>
    </source>
</evidence>
<dbReference type="PANTHER" id="PTHR10217:SF435">
    <property type="entry name" value="POTASSIUM VOLTAGE-GATED CHANNEL PROTEIN EAG"/>
    <property type="match status" value="1"/>
</dbReference>
<dbReference type="InterPro" id="IPR018488">
    <property type="entry name" value="cNMP-bd_CS"/>
</dbReference>
<evidence type="ECO:0000259" key="14">
    <source>
        <dbReference type="PROSITE" id="PS50042"/>
    </source>
</evidence>
<dbReference type="EMBL" id="JBBJCI010000023">
    <property type="protein sequence ID" value="KAK7254618.1"/>
    <property type="molecule type" value="Genomic_DNA"/>
</dbReference>
<dbReference type="Gene3D" id="1.10.287.70">
    <property type="match status" value="1"/>
</dbReference>
<evidence type="ECO:0000256" key="3">
    <source>
        <dbReference type="ARBA" id="ARBA00022538"/>
    </source>
</evidence>
<evidence type="ECO:0000256" key="12">
    <source>
        <dbReference type="SAM" id="MobiDB-lite"/>
    </source>
</evidence>
<evidence type="ECO:0000256" key="1">
    <source>
        <dbReference type="ARBA" id="ARBA00004141"/>
    </source>
</evidence>
<feature type="transmembrane region" description="Helical" evidence="13">
    <location>
        <begin position="549"/>
        <end position="576"/>
    </location>
</feature>
<dbReference type="SUPFAM" id="SSF51206">
    <property type="entry name" value="cAMP-binding domain-like"/>
    <property type="match status" value="1"/>
</dbReference>
<keyword evidence="7" id="KW-0630">Potassium</keyword>
<reference evidence="15 16" key="1">
    <citation type="submission" date="2024-03" db="EMBL/GenBank/DDBJ databases">
        <title>Aureococcus anophagefferens CCMP1851 and Kratosvirus quantuckense: Draft genome of a second virus-susceptible host strain in the model system.</title>
        <authorList>
            <person name="Chase E."/>
            <person name="Truchon A.R."/>
            <person name="Schepens W."/>
            <person name="Wilhelm S.W."/>
        </authorList>
    </citation>
    <scope>NUCLEOTIDE SEQUENCE [LARGE SCALE GENOMIC DNA]</scope>
    <source>
        <strain evidence="15 16">CCMP1851</strain>
    </source>
</reference>
<keyword evidence="10 13" id="KW-0472">Membrane</keyword>
<evidence type="ECO:0000256" key="13">
    <source>
        <dbReference type="SAM" id="Phobius"/>
    </source>
</evidence>
<evidence type="ECO:0000256" key="8">
    <source>
        <dbReference type="ARBA" id="ARBA00022989"/>
    </source>
</evidence>
<feature type="transmembrane region" description="Helical" evidence="13">
    <location>
        <begin position="342"/>
        <end position="362"/>
    </location>
</feature>
<feature type="transmembrane region" description="Helical" evidence="13">
    <location>
        <begin position="382"/>
        <end position="400"/>
    </location>
</feature>
<keyword evidence="6" id="KW-0851">Voltage-gated channel</keyword>
<dbReference type="PROSITE" id="PS00888">
    <property type="entry name" value="CNMP_BINDING_1"/>
    <property type="match status" value="1"/>
</dbReference>
<feature type="region of interest" description="Disordered" evidence="12">
    <location>
        <begin position="93"/>
        <end position="168"/>
    </location>
</feature>
<evidence type="ECO:0000256" key="2">
    <source>
        <dbReference type="ARBA" id="ARBA00022448"/>
    </source>
</evidence>
<evidence type="ECO:0000313" key="15">
    <source>
        <dbReference type="EMBL" id="KAK7254618.1"/>
    </source>
</evidence>
<dbReference type="Gene3D" id="2.60.120.10">
    <property type="entry name" value="Jelly Rolls"/>
    <property type="match status" value="1"/>
</dbReference>
<dbReference type="InterPro" id="IPR014710">
    <property type="entry name" value="RmlC-like_jellyroll"/>
</dbReference>
<evidence type="ECO:0000256" key="11">
    <source>
        <dbReference type="ARBA" id="ARBA00023303"/>
    </source>
</evidence>
<evidence type="ECO:0000256" key="9">
    <source>
        <dbReference type="ARBA" id="ARBA00023065"/>
    </source>
</evidence>
<feature type="region of interest" description="Disordered" evidence="12">
    <location>
        <begin position="794"/>
        <end position="837"/>
    </location>
</feature>
<evidence type="ECO:0000256" key="10">
    <source>
        <dbReference type="ARBA" id="ARBA00023136"/>
    </source>
</evidence>
<gene>
    <name evidence="15" type="ORF">SO694_00010265</name>
</gene>
<dbReference type="SMART" id="SM00100">
    <property type="entry name" value="cNMP"/>
    <property type="match status" value="1"/>
</dbReference>
<dbReference type="InterPro" id="IPR005821">
    <property type="entry name" value="Ion_trans_dom"/>
</dbReference>
<keyword evidence="2" id="KW-0813">Transport</keyword>
<dbReference type="InterPro" id="IPR050818">
    <property type="entry name" value="KCNH_animal-type"/>
</dbReference>
<proteinExistence type="predicted"/>
<evidence type="ECO:0000256" key="5">
    <source>
        <dbReference type="ARBA" id="ARBA00022826"/>
    </source>
</evidence>
<comment type="subcellular location">
    <subcellularLocation>
        <location evidence="1">Membrane</location>
        <topology evidence="1">Multi-pass membrane protein</topology>
    </subcellularLocation>
</comment>
<dbReference type="PRINTS" id="PR01463">
    <property type="entry name" value="EAGCHANLFMLY"/>
</dbReference>
<keyword evidence="16" id="KW-1185">Reference proteome</keyword>
<feature type="transmembrane region" description="Helical" evidence="13">
    <location>
        <begin position="305"/>
        <end position="330"/>
    </location>
</feature>
<evidence type="ECO:0000313" key="16">
    <source>
        <dbReference type="Proteomes" id="UP001363151"/>
    </source>
</evidence>
<name>A0ABR1GFP3_AURAN</name>
<feature type="transmembrane region" description="Helical" evidence="13">
    <location>
        <begin position="455"/>
        <end position="476"/>
    </location>
</feature>
<keyword evidence="11" id="KW-0407">Ion channel</keyword>
<dbReference type="InterPro" id="IPR018490">
    <property type="entry name" value="cNMP-bd_dom_sf"/>
</dbReference>
<organism evidence="15 16">
    <name type="scientific">Aureococcus anophagefferens</name>
    <name type="common">Harmful bloom alga</name>
    <dbReference type="NCBI Taxonomy" id="44056"/>
    <lineage>
        <taxon>Eukaryota</taxon>
        <taxon>Sar</taxon>
        <taxon>Stramenopiles</taxon>
        <taxon>Ochrophyta</taxon>
        <taxon>Pelagophyceae</taxon>
        <taxon>Pelagomonadales</taxon>
        <taxon>Pelagomonadaceae</taxon>
        <taxon>Aureococcus</taxon>
    </lineage>
</organism>
<dbReference type="Gene3D" id="1.10.287.630">
    <property type="entry name" value="Helix hairpin bin"/>
    <property type="match status" value="1"/>
</dbReference>
<dbReference type="CDD" id="cd00038">
    <property type="entry name" value="CAP_ED"/>
    <property type="match status" value="1"/>
</dbReference>